<dbReference type="PANTHER" id="PTHR15708:SF8">
    <property type="entry name" value="PROTEIN MTSS 2"/>
    <property type="match status" value="1"/>
</dbReference>
<feature type="compositionally biased region" description="Low complexity" evidence="1">
    <location>
        <begin position="617"/>
        <end position="638"/>
    </location>
</feature>
<dbReference type="CDD" id="cd22060">
    <property type="entry name" value="WH2_MTSS1"/>
    <property type="match status" value="1"/>
</dbReference>
<evidence type="ECO:0000256" key="1">
    <source>
        <dbReference type="SAM" id="MobiDB-lite"/>
    </source>
</evidence>
<dbReference type="AlphaFoldDB" id="A0A7K5RAD1"/>
<dbReference type="InterPro" id="IPR030127">
    <property type="entry name" value="MTSS1/MTSS2"/>
</dbReference>
<dbReference type="GO" id="GO:0005543">
    <property type="term" value="F:phospholipid binding"/>
    <property type="evidence" value="ECO:0007669"/>
    <property type="project" value="TreeGrafter"/>
</dbReference>
<dbReference type="PANTHER" id="PTHR15708">
    <property type="entry name" value="ACTIN BUNDLING/MISSING IN METASTASIS-RELATED"/>
    <property type="match status" value="1"/>
</dbReference>
<protein>
    <submittedName>
        <fullName evidence="3">MTSS1 protein</fullName>
    </submittedName>
</protein>
<keyword evidence="4" id="KW-1185">Reference proteome</keyword>
<feature type="compositionally biased region" description="Polar residues" evidence="1">
    <location>
        <begin position="641"/>
        <end position="655"/>
    </location>
</feature>
<evidence type="ECO:0000313" key="4">
    <source>
        <dbReference type="Proteomes" id="UP000566454"/>
    </source>
</evidence>
<dbReference type="Pfam" id="PF08397">
    <property type="entry name" value="IMD"/>
    <property type="match status" value="2"/>
</dbReference>
<feature type="region of interest" description="Disordered" evidence="1">
    <location>
        <begin position="222"/>
        <end position="242"/>
    </location>
</feature>
<dbReference type="Gene3D" id="1.20.1270.60">
    <property type="entry name" value="Arfaptin homology (AH) domain/BAR domain"/>
    <property type="match status" value="2"/>
</dbReference>
<feature type="region of interest" description="Disordered" evidence="1">
    <location>
        <begin position="539"/>
        <end position="568"/>
    </location>
</feature>
<dbReference type="GO" id="GO:0009898">
    <property type="term" value="C:cytoplasmic side of plasma membrane"/>
    <property type="evidence" value="ECO:0007669"/>
    <property type="project" value="TreeGrafter"/>
</dbReference>
<feature type="compositionally biased region" description="Low complexity" evidence="1">
    <location>
        <begin position="265"/>
        <end position="290"/>
    </location>
</feature>
<dbReference type="Pfam" id="PF02205">
    <property type="entry name" value="WH2"/>
    <property type="match status" value="1"/>
</dbReference>
<proteinExistence type="predicted"/>
<comment type="caution">
    <text evidence="3">The sequence shown here is derived from an EMBL/GenBank/DDBJ whole genome shotgun (WGS) entry which is preliminary data.</text>
</comment>
<name>A0A7K5RAD1_9PASE</name>
<sequence>LRTTVLAAVAFLDAFQKVADMATNTRGATRDIGSALTRMCMRHRSIEAKLRQFTNALMESLINPLQDRIEDWKKTANQLDKDHAKGTRGTGWIRAGWLHCWAGVPSDSTSASPEYKRARHEIKKKSSDTLKLQKKARKGKGDLQPQLDNALQDVNDMYLLLEETEKQAVRKALIEERGRFCTFITFLQPVVNGELTMLGEITHLQGIIEDLVVLTAEPHKLPPASEQVSRGEPGVRGGRGASLGGTYTPSFLQVIKDLKGSDYSWSYQTPPSSPSSSSSRKSSMCSSVSSAKGGMAWPGGAQTCSPSSTYRYRSLAQPPAAATRLSSVSSHDSGFISQDAAYSKPPSPMPSDITSQQKSSSSASSEASETCQSVSECSSPTSVSPCHPTHQGCISHVVPPSLHGVQPPDPPLPSCMGQSILSSTRGLTRGTSAGDLSCHSPGPSVTSMNCMPCPLQDWSKASPYDQPVVPTLQRRKDRVEHLREAEMGSPAAGYPGIGAEDAPRPRMSPATIAAKHGEEVSPAASDLAMVLTRGLSLEHQKSSRDSLQYSSGYSTQTTTPSCSEDTIPSQGSDYDCYSVNGDVECDPQSDFDKSSTIPRNSNIAQNYRRMIQTKRPASTAGLPTGTTLPAGTTPGVATIRRTPSTKPSVRRTLSNAGPIPIRPPIVPVKTPTVPDSPGYAGPTRVGSEECVFYADDASPNPLDFAKASPKRLSLPNTAWGGGAMEISVYPGAGQHLSAEEEEDQQLAANRHSLVEKIGELVAGAHALGEGQFPFPTALPSEETPAPPPAASMDPPAEDMLVAIRRGVRLRRTVTNDRSAPRIS</sequence>
<dbReference type="Proteomes" id="UP000566454">
    <property type="component" value="Unassembled WGS sequence"/>
</dbReference>
<dbReference type="GO" id="GO:0015629">
    <property type="term" value="C:actin cytoskeleton"/>
    <property type="evidence" value="ECO:0007669"/>
    <property type="project" value="TreeGrafter"/>
</dbReference>
<organism evidence="3 4">
    <name type="scientific">Prunella himalayana</name>
    <dbReference type="NCBI Taxonomy" id="670356"/>
    <lineage>
        <taxon>Eukaryota</taxon>
        <taxon>Metazoa</taxon>
        <taxon>Chordata</taxon>
        <taxon>Craniata</taxon>
        <taxon>Vertebrata</taxon>
        <taxon>Euteleostomi</taxon>
        <taxon>Archelosauria</taxon>
        <taxon>Archosauria</taxon>
        <taxon>Dinosauria</taxon>
        <taxon>Saurischia</taxon>
        <taxon>Theropoda</taxon>
        <taxon>Coelurosauria</taxon>
        <taxon>Aves</taxon>
        <taxon>Neognathae</taxon>
        <taxon>Neoaves</taxon>
        <taxon>Telluraves</taxon>
        <taxon>Australaves</taxon>
        <taxon>Passeriformes</taxon>
        <taxon>Passeroidea</taxon>
        <taxon>Prunellidae</taxon>
        <taxon>Prunella</taxon>
    </lineage>
</organism>
<dbReference type="InterPro" id="IPR003124">
    <property type="entry name" value="WH2_dom"/>
</dbReference>
<dbReference type="EMBL" id="VYZK01000890">
    <property type="protein sequence ID" value="NWT75738.1"/>
    <property type="molecule type" value="Genomic_DNA"/>
</dbReference>
<dbReference type="SUPFAM" id="SSF103657">
    <property type="entry name" value="BAR/IMD domain-like"/>
    <property type="match status" value="2"/>
</dbReference>
<dbReference type="GO" id="GO:0003779">
    <property type="term" value="F:actin binding"/>
    <property type="evidence" value="ECO:0007669"/>
    <property type="project" value="InterPro"/>
</dbReference>
<gene>
    <name evidence="3" type="primary">Mtss1_1</name>
    <name evidence="3" type="ORF">PRUHIM_R14453</name>
</gene>
<feature type="region of interest" description="Disordered" evidence="1">
    <location>
        <begin position="617"/>
        <end position="680"/>
    </location>
</feature>
<dbReference type="OrthoDB" id="10061327at2759"/>
<feature type="region of interest" description="Disordered" evidence="1">
    <location>
        <begin position="772"/>
        <end position="794"/>
    </location>
</feature>
<dbReference type="PROSITE" id="PS51338">
    <property type="entry name" value="IMD"/>
    <property type="match status" value="1"/>
</dbReference>
<accession>A0A7K5RAD1</accession>
<evidence type="ECO:0000313" key="3">
    <source>
        <dbReference type="EMBL" id="NWT75738.1"/>
    </source>
</evidence>
<feature type="domain" description="IMD" evidence="2">
    <location>
        <begin position="1"/>
        <end position="235"/>
    </location>
</feature>
<feature type="region of interest" description="Disordered" evidence="1">
    <location>
        <begin position="336"/>
        <end position="367"/>
    </location>
</feature>
<dbReference type="GO" id="GO:0007009">
    <property type="term" value="P:plasma membrane organization"/>
    <property type="evidence" value="ECO:0007669"/>
    <property type="project" value="InterPro"/>
</dbReference>
<reference evidence="3 4" key="1">
    <citation type="submission" date="2019-09" db="EMBL/GenBank/DDBJ databases">
        <title>Bird 10,000 Genomes (B10K) Project - Family phase.</title>
        <authorList>
            <person name="Zhang G."/>
        </authorList>
    </citation>
    <scope>NUCLEOTIDE SEQUENCE [LARGE SCALE GENOMIC DNA]</scope>
    <source>
        <strain evidence="3">B10K-DU-013-18</strain>
        <tissue evidence="3">Muscle</tissue>
    </source>
</reference>
<evidence type="ECO:0000259" key="2">
    <source>
        <dbReference type="PROSITE" id="PS51338"/>
    </source>
</evidence>
<dbReference type="InterPro" id="IPR027267">
    <property type="entry name" value="AH/BAR_dom_sf"/>
</dbReference>
<dbReference type="GO" id="GO:0030031">
    <property type="term" value="P:cell projection assembly"/>
    <property type="evidence" value="ECO:0007669"/>
    <property type="project" value="TreeGrafter"/>
</dbReference>
<feature type="non-terminal residue" evidence="3">
    <location>
        <position position="823"/>
    </location>
</feature>
<feature type="non-terminal residue" evidence="3">
    <location>
        <position position="1"/>
    </location>
</feature>
<feature type="region of interest" description="Disordered" evidence="1">
    <location>
        <begin position="265"/>
        <end position="300"/>
    </location>
</feature>
<feature type="compositionally biased region" description="Low complexity" evidence="1">
    <location>
        <begin position="546"/>
        <end position="559"/>
    </location>
</feature>
<dbReference type="InterPro" id="IPR013606">
    <property type="entry name" value="I-BAR_dom"/>
</dbReference>